<evidence type="ECO:0000256" key="2">
    <source>
        <dbReference type="SAM" id="MobiDB-lite"/>
    </source>
</evidence>
<dbReference type="Gene3D" id="2.60.40.200">
    <property type="entry name" value="Superoxide dismutase, copper/zinc binding domain"/>
    <property type="match status" value="1"/>
</dbReference>
<gene>
    <name evidence="4" type="primary">sodC</name>
    <name evidence="4" type="ORF">GCM10008967_16190</name>
</gene>
<dbReference type="InterPro" id="IPR001424">
    <property type="entry name" value="SOD_Cu_Zn_dom"/>
</dbReference>
<dbReference type="CDD" id="cd00305">
    <property type="entry name" value="Cu-Zn_Superoxide_Dismutase"/>
    <property type="match status" value="1"/>
</dbReference>
<evidence type="ECO:0000313" key="5">
    <source>
        <dbReference type="Proteomes" id="UP001500782"/>
    </source>
</evidence>
<feature type="domain" description="Superoxide dismutase copper/zinc binding" evidence="3">
    <location>
        <begin position="39"/>
        <end position="169"/>
    </location>
</feature>
<dbReference type="RefSeq" id="WP_343798020.1">
    <property type="nucleotide sequence ID" value="NZ_BAAADJ010000017.1"/>
</dbReference>
<evidence type="ECO:0000313" key="4">
    <source>
        <dbReference type="EMBL" id="GAA0326419.1"/>
    </source>
</evidence>
<dbReference type="PROSITE" id="PS51257">
    <property type="entry name" value="PROKAR_LIPOPROTEIN"/>
    <property type="match status" value="1"/>
</dbReference>
<proteinExistence type="inferred from homology"/>
<protein>
    <submittedName>
        <fullName evidence="4">Superoxide dismutase [Cu-Zn]</fullName>
    </submittedName>
</protein>
<dbReference type="Pfam" id="PF00080">
    <property type="entry name" value="Sod_Cu"/>
    <property type="match status" value="1"/>
</dbReference>
<evidence type="ECO:0000259" key="3">
    <source>
        <dbReference type="Pfam" id="PF00080"/>
    </source>
</evidence>
<comment type="caution">
    <text evidence="4">The sequence shown here is derived from an EMBL/GenBank/DDBJ whole genome shotgun (WGS) entry which is preliminary data.</text>
</comment>
<evidence type="ECO:0000256" key="1">
    <source>
        <dbReference type="ARBA" id="ARBA00010457"/>
    </source>
</evidence>
<comment type="similarity">
    <text evidence="1">Belongs to the Cu-Zn superoxide dismutase family.</text>
</comment>
<dbReference type="InterPro" id="IPR024134">
    <property type="entry name" value="SOD_Cu/Zn_/chaperone"/>
</dbReference>
<name>A0ABP3FWG3_9BACI</name>
<organism evidence="4 5">
    <name type="scientific">Bacillus carboniphilus</name>
    <dbReference type="NCBI Taxonomy" id="86663"/>
    <lineage>
        <taxon>Bacteria</taxon>
        <taxon>Bacillati</taxon>
        <taxon>Bacillota</taxon>
        <taxon>Bacilli</taxon>
        <taxon>Bacillales</taxon>
        <taxon>Bacillaceae</taxon>
        <taxon>Bacillus</taxon>
    </lineage>
</organism>
<sequence>MKKIIVIIITITFLAGCVTNPKPKKVDVDMKNPDGDSIGTISLEEQADGVMLKIDLEGLPPGNHAIHFHDKGSCKIPDFLSAGEHFNPDDKKHGLLNPEGPHAGDLPNLVVKEDGTVKVDIVAPQVTLTKEKTSLLTKEGTSLVIHENPDDGMSQPAGESGARIACGEISGEKKPGQESAQDDTGSEE</sequence>
<dbReference type="SUPFAM" id="SSF49329">
    <property type="entry name" value="Cu,Zn superoxide dismutase-like"/>
    <property type="match status" value="1"/>
</dbReference>
<dbReference type="Proteomes" id="UP001500782">
    <property type="component" value="Unassembled WGS sequence"/>
</dbReference>
<feature type="region of interest" description="Disordered" evidence="2">
    <location>
        <begin position="145"/>
        <end position="188"/>
    </location>
</feature>
<dbReference type="InterPro" id="IPR036423">
    <property type="entry name" value="SOD-like_Cu/Zn_dom_sf"/>
</dbReference>
<dbReference type="PANTHER" id="PTHR10003">
    <property type="entry name" value="SUPEROXIDE DISMUTASE CU-ZN -RELATED"/>
    <property type="match status" value="1"/>
</dbReference>
<accession>A0ABP3FWG3</accession>
<dbReference type="EMBL" id="BAAADJ010000017">
    <property type="protein sequence ID" value="GAA0326419.1"/>
    <property type="molecule type" value="Genomic_DNA"/>
</dbReference>
<reference evidence="5" key="1">
    <citation type="journal article" date="2019" name="Int. J. Syst. Evol. Microbiol.">
        <title>The Global Catalogue of Microorganisms (GCM) 10K type strain sequencing project: providing services to taxonomists for standard genome sequencing and annotation.</title>
        <authorList>
            <consortium name="The Broad Institute Genomics Platform"/>
            <consortium name="The Broad Institute Genome Sequencing Center for Infectious Disease"/>
            <person name="Wu L."/>
            <person name="Ma J."/>
        </authorList>
    </citation>
    <scope>NUCLEOTIDE SEQUENCE [LARGE SCALE GENOMIC DNA]</scope>
    <source>
        <strain evidence="5">JCM 9731</strain>
    </source>
</reference>
<keyword evidence="5" id="KW-1185">Reference proteome</keyword>